<keyword evidence="3" id="KW-1185">Reference proteome</keyword>
<protein>
    <submittedName>
        <fullName evidence="2">Uncharacterized protein</fullName>
    </submittedName>
</protein>
<dbReference type="RefSeq" id="WP_374037112.1">
    <property type="nucleotide sequence ID" value="NZ_CP169082.1"/>
</dbReference>
<feature type="transmembrane region" description="Helical" evidence="1">
    <location>
        <begin position="67"/>
        <end position="87"/>
    </location>
</feature>
<feature type="transmembrane region" description="Helical" evidence="1">
    <location>
        <begin position="39"/>
        <end position="61"/>
    </location>
</feature>
<evidence type="ECO:0000256" key="1">
    <source>
        <dbReference type="SAM" id="Phobius"/>
    </source>
</evidence>
<proteinExistence type="predicted"/>
<name>A0ABW0FSD2_9CAUL</name>
<evidence type="ECO:0000313" key="3">
    <source>
        <dbReference type="Proteomes" id="UP001596152"/>
    </source>
</evidence>
<feature type="transmembrane region" description="Helical" evidence="1">
    <location>
        <begin position="6"/>
        <end position="27"/>
    </location>
</feature>
<reference evidence="3" key="1">
    <citation type="journal article" date="2019" name="Int. J. Syst. Evol. Microbiol.">
        <title>The Global Catalogue of Microorganisms (GCM) 10K type strain sequencing project: providing services to taxonomists for standard genome sequencing and annotation.</title>
        <authorList>
            <consortium name="The Broad Institute Genomics Platform"/>
            <consortium name="The Broad Institute Genome Sequencing Center for Infectious Disease"/>
            <person name="Wu L."/>
            <person name="Ma J."/>
        </authorList>
    </citation>
    <scope>NUCLEOTIDE SEQUENCE [LARGE SCALE GENOMIC DNA]</scope>
    <source>
        <strain evidence="3">JCM 12125</strain>
    </source>
</reference>
<comment type="caution">
    <text evidence="2">The sequence shown here is derived from an EMBL/GenBank/DDBJ whole genome shotgun (WGS) entry which is preliminary data.</text>
</comment>
<dbReference type="EMBL" id="JBHSLF010000020">
    <property type="protein sequence ID" value="MFC5344324.1"/>
    <property type="molecule type" value="Genomic_DNA"/>
</dbReference>
<dbReference type="Proteomes" id="UP001596152">
    <property type="component" value="Unassembled WGS sequence"/>
</dbReference>
<accession>A0ABW0FSD2</accession>
<keyword evidence="1" id="KW-0812">Transmembrane</keyword>
<evidence type="ECO:0000313" key="2">
    <source>
        <dbReference type="EMBL" id="MFC5344324.1"/>
    </source>
</evidence>
<sequence length="101" mass="11113">MTPLNILVMLAIPLALLGVLAIVLISGRLSPQTRLKVELGLATVFYPATILFFAWVAWQSWDPTSRLSWMMAAITAAFAVMIGLQGLSIVRKLRQRDDTTA</sequence>
<gene>
    <name evidence="2" type="ORF">ACFPIE_10385</name>
</gene>
<organism evidence="2 3">
    <name type="scientific">Brevundimonas staleyi</name>
    <dbReference type="NCBI Taxonomy" id="74326"/>
    <lineage>
        <taxon>Bacteria</taxon>
        <taxon>Pseudomonadati</taxon>
        <taxon>Pseudomonadota</taxon>
        <taxon>Alphaproteobacteria</taxon>
        <taxon>Caulobacterales</taxon>
        <taxon>Caulobacteraceae</taxon>
        <taxon>Brevundimonas</taxon>
    </lineage>
</organism>
<keyword evidence="1" id="KW-1133">Transmembrane helix</keyword>
<keyword evidence="1" id="KW-0472">Membrane</keyword>